<evidence type="ECO:0000256" key="2">
    <source>
        <dbReference type="ARBA" id="ARBA00023125"/>
    </source>
</evidence>
<dbReference type="SUPFAM" id="SSF48008">
    <property type="entry name" value="GntR ligand-binding domain-like"/>
    <property type="match status" value="1"/>
</dbReference>
<evidence type="ECO:0000256" key="3">
    <source>
        <dbReference type="ARBA" id="ARBA00023163"/>
    </source>
</evidence>
<dbReference type="SMART" id="SM00345">
    <property type="entry name" value="HTH_GNTR"/>
    <property type="match status" value="1"/>
</dbReference>
<dbReference type="RefSeq" id="WP_283076433.1">
    <property type="nucleotide sequence ID" value="NZ_CP121671.1"/>
</dbReference>
<name>A0ABY8J0M2_9BACI</name>
<keyword evidence="1" id="KW-0805">Transcription regulation</keyword>
<dbReference type="CDD" id="cd07377">
    <property type="entry name" value="WHTH_GntR"/>
    <property type="match status" value="1"/>
</dbReference>
<dbReference type="Pfam" id="PF00392">
    <property type="entry name" value="GntR"/>
    <property type="match status" value="1"/>
</dbReference>
<dbReference type="InterPro" id="IPR000524">
    <property type="entry name" value="Tscrpt_reg_HTH_GntR"/>
</dbReference>
<evidence type="ECO:0000256" key="1">
    <source>
        <dbReference type="ARBA" id="ARBA00023015"/>
    </source>
</evidence>
<evidence type="ECO:0000313" key="6">
    <source>
        <dbReference type="Proteomes" id="UP001221597"/>
    </source>
</evidence>
<evidence type="ECO:0000259" key="4">
    <source>
        <dbReference type="PROSITE" id="PS50949"/>
    </source>
</evidence>
<sequence>MTLNQKNVGFQSVKRKTLSKQVVDQIVQLLQSGHFKPGDKLPSEPKLMEELYVSRPVLREAMSSLETLGIIRRKTREGTYFSERVGSEPFYRMLALSTGDFSAIIEARISIELGLITLAAEKITDEQLGKLKQTIEDMSEADDYSEHDKEFHRIIANSANNPFVEGLVDPLLSMVDQVLNKVSQEYKNREATVEQHIEVYNALKKRDVLEAYTKLREHLEYGRNKVMKIIHSRDVF</sequence>
<dbReference type="SMART" id="SM00895">
    <property type="entry name" value="FCD"/>
    <property type="match status" value="1"/>
</dbReference>
<dbReference type="Proteomes" id="UP001221597">
    <property type="component" value="Chromosome"/>
</dbReference>
<dbReference type="PRINTS" id="PR00035">
    <property type="entry name" value="HTHGNTR"/>
</dbReference>
<dbReference type="InterPro" id="IPR008920">
    <property type="entry name" value="TF_FadR/GntR_C"/>
</dbReference>
<proteinExistence type="predicted"/>
<dbReference type="Gene3D" id="1.10.10.10">
    <property type="entry name" value="Winged helix-like DNA-binding domain superfamily/Winged helix DNA-binding domain"/>
    <property type="match status" value="1"/>
</dbReference>
<gene>
    <name evidence="5" type="ORF">P9989_19100</name>
</gene>
<dbReference type="PANTHER" id="PTHR43537">
    <property type="entry name" value="TRANSCRIPTIONAL REGULATOR, GNTR FAMILY"/>
    <property type="match status" value="1"/>
</dbReference>
<feature type="domain" description="HTH gntR-type" evidence="4">
    <location>
        <begin position="16"/>
        <end position="84"/>
    </location>
</feature>
<dbReference type="Gene3D" id="1.20.120.530">
    <property type="entry name" value="GntR ligand-binding domain-like"/>
    <property type="match status" value="1"/>
</dbReference>
<keyword evidence="2" id="KW-0238">DNA-binding</keyword>
<dbReference type="InterPro" id="IPR036388">
    <property type="entry name" value="WH-like_DNA-bd_sf"/>
</dbReference>
<keyword evidence="6" id="KW-1185">Reference proteome</keyword>
<dbReference type="PANTHER" id="PTHR43537:SF43">
    <property type="entry name" value="GNTR-FAMILY TRANSCRIPTIONAL REGULATOR"/>
    <property type="match status" value="1"/>
</dbReference>
<evidence type="ECO:0000313" key="5">
    <source>
        <dbReference type="EMBL" id="WFT74436.1"/>
    </source>
</evidence>
<dbReference type="EMBL" id="CP121671">
    <property type="protein sequence ID" value="WFT74436.1"/>
    <property type="molecule type" value="Genomic_DNA"/>
</dbReference>
<accession>A0ABY8J0M2</accession>
<dbReference type="PROSITE" id="PS50949">
    <property type="entry name" value="HTH_GNTR"/>
    <property type="match status" value="1"/>
</dbReference>
<dbReference type="Pfam" id="PF07729">
    <property type="entry name" value="FCD"/>
    <property type="match status" value="1"/>
</dbReference>
<keyword evidence="3" id="KW-0804">Transcription</keyword>
<organism evidence="5 6">
    <name type="scientific">Halobacillus naozhouensis</name>
    <dbReference type="NCBI Taxonomy" id="554880"/>
    <lineage>
        <taxon>Bacteria</taxon>
        <taxon>Bacillati</taxon>
        <taxon>Bacillota</taxon>
        <taxon>Bacilli</taxon>
        <taxon>Bacillales</taxon>
        <taxon>Bacillaceae</taxon>
        <taxon>Halobacillus</taxon>
    </lineage>
</organism>
<dbReference type="InterPro" id="IPR011711">
    <property type="entry name" value="GntR_C"/>
</dbReference>
<dbReference type="SUPFAM" id="SSF46785">
    <property type="entry name" value="Winged helix' DNA-binding domain"/>
    <property type="match status" value="1"/>
</dbReference>
<reference evidence="5 6" key="1">
    <citation type="submission" date="2023-04" db="EMBL/GenBank/DDBJ databases">
        <title>Genome sequence of Halobacillus naozhouensis KACC 21980.</title>
        <authorList>
            <person name="Kim S."/>
            <person name="Heo J."/>
            <person name="Kwon S.-W."/>
        </authorList>
    </citation>
    <scope>NUCLEOTIDE SEQUENCE [LARGE SCALE GENOMIC DNA]</scope>
    <source>
        <strain evidence="5 6">KCTC 13234</strain>
    </source>
</reference>
<dbReference type="InterPro" id="IPR036390">
    <property type="entry name" value="WH_DNA-bd_sf"/>
</dbReference>
<protein>
    <submittedName>
        <fullName evidence="5">FadR/GntR family transcriptional regulator</fullName>
    </submittedName>
</protein>